<accession>A0ABD3Q5W9</accession>
<organism evidence="1 2">
    <name type="scientific">Stephanodiscus triporus</name>
    <dbReference type="NCBI Taxonomy" id="2934178"/>
    <lineage>
        <taxon>Eukaryota</taxon>
        <taxon>Sar</taxon>
        <taxon>Stramenopiles</taxon>
        <taxon>Ochrophyta</taxon>
        <taxon>Bacillariophyta</taxon>
        <taxon>Coscinodiscophyceae</taxon>
        <taxon>Thalassiosirophycidae</taxon>
        <taxon>Stephanodiscales</taxon>
        <taxon>Stephanodiscaceae</taxon>
        <taxon>Stephanodiscus</taxon>
    </lineage>
</organism>
<dbReference type="EMBL" id="JALLAZ020000447">
    <property type="protein sequence ID" value="KAL3794991.1"/>
    <property type="molecule type" value="Genomic_DNA"/>
</dbReference>
<sequence length="102" mass="11846">MAIEGRVGGEERHWIKTSRKLATDVAYDLHSWLHSDVARRRHSGESILEDWKSYVDWEMELTLRDTPNMERVTLEGVLEDGRAVVKEVETGLTRTLVSDYFL</sequence>
<dbReference type="AlphaFoldDB" id="A0ABD3Q5W9"/>
<comment type="caution">
    <text evidence="1">The sequence shown here is derived from an EMBL/GenBank/DDBJ whole genome shotgun (WGS) entry which is preliminary data.</text>
</comment>
<keyword evidence="2" id="KW-1185">Reference proteome</keyword>
<protein>
    <submittedName>
        <fullName evidence="1">Uncharacterized protein</fullName>
    </submittedName>
</protein>
<dbReference type="Proteomes" id="UP001530315">
    <property type="component" value="Unassembled WGS sequence"/>
</dbReference>
<gene>
    <name evidence="1" type="ORF">ACHAW5_002160</name>
</gene>
<evidence type="ECO:0000313" key="1">
    <source>
        <dbReference type="EMBL" id="KAL3794991.1"/>
    </source>
</evidence>
<reference evidence="1 2" key="1">
    <citation type="submission" date="2024-10" db="EMBL/GenBank/DDBJ databases">
        <title>Updated reference genomes for cyclostephanoid diatoms.</title>
        <authorList>
            <person name="Roberts W.R."/>
            <person name="Alverson A.J."/>
        </authorList>
    </citation>
    <scope>NUCLEOTIDE SEQUENCE [LARGE SCALE GENOMIC DNA]</scope>
    <source>
        <strain evidence="1 2">AJA276-08</strain>
    </source>
</reference>
<evidence type="ECO:0000313" key="2">
    <source>
        <dbReference type="Proteomes" id="UP001530315"/>
    </source>
</evidence>
<name>A0ABD3Q5W9_9STRA</name>
<proteinExistence type="predicted"/>